<name>A0ACC2GEV7_DALPE</name>
<organism evidence="1 2">
    <name type="scientific">Dallia pectoralis</name>
    <name type="common">Alaska blackfish</name>
    <dbReference type="NCBI Taxonomy" id="75939"/>
    <lineage>
        <taxon>Eukaryota</taxon>
        <taxon>Metazoa</taxon>
        <taxon>Chordata</taxon>
        <taxon>Craniata</taxon>
        <taxon>Vertebrata</taxon>
        <taxon>Euteleostomi</taxon>
        <taxon>Actinopterygii</taxon>
        <taxon>Neopterygii</taxon>
        <taxon>Teleostei</taxon>
        <taxon>Protacanthopterygii</taxon>
        <taxon>Esociformes</taxon>
        <taxon>Umbridae</taxon>
        <taxon>Dallia</taxon>
    </lineage>
</organism>
<reference evidence="1" key="1">
    <citation type="submission" date="2021-05" db="EMBL/GenBank/DDBJ databases">
        <authorList>
            <person name="Pan Q."/>
            <person name="Jouanno E."/>
            <person name="Zahm M."/>
            <person name="Klopp C."/>
            <person name="Cabau C."/>
            <person name="Louis A."/>
            <person name="Berthelot C."/>
            <person name="Parey E."/>
            <person name="Roest Crollius H."/>
            <person name="Montfort J."/>
            <person name="Robinson-Rechavi M."/>
            <person name="Bouchez O."/>
            <person name="Lampietro C."/>
            <person name="Lopez Roques C."/>
            <person name="Donnadieu C."/>
            <person name="Postlethwait J."/>
            <person name="Bobe J."/>
            <person name="Dillon D."/>
            <person name="Chandos A."/>
            <person name="von Hippel F."/>
            <person name="Guiguen Y."/>
        </authorList>
    </citation>
    <scope>NUCLEOTIDE SEQUENCE</scope>
    <source>
        <strain evidence="1">YG-Jan2019</strain>
    </source>
</reference>
<protein>
    <submittedName>
        <fullName evidence="1">Uncharacterized protein</fullName>
    </submittedName>
</protein>
<sequence length="186" mass="20065">MLFMDTADEKVKTTYLWACESSPSCLICLGLGIAGYRLGELTEAEDALTEANTLNNGNPDLWGYLSADVVSGDPGSSALPPAGLCPAPTFTKETQLNVDYQLAAQYYQEADECFHYAVSIDQTHLPSRPWAHGSSTRPRPPAVDEWAGSRKDMDRCAPTSPVVTRSDCPPRTCLSTCHGGNLGCVF</sequence>
<dbReference type="Proteomes" id="UP001157502">
    <property type="component" value="Chromosome 14"/>
</dbReference>
<accession>A0ACC2GEV7</accession>
<evidence type="ECO:0000313" key="1">
    <source>
        <dbReference type="EMBL" id="KAJ8002248.1"/>
    </source>
</evidence>
<evidence type="ECO:0000313" key="2">
    <source>
        <dbReference type="Proteomes" id="UP001157502"/>
    </source>
</evidence>
<comment type="caution">
    <text evidence="1">The sequence shown here is derived from an EMBL/GenBank/DDBJ whole genome shotgun (WGS) entry which is preliminary data.</text>
</comment>
<dbReference type="EMBL" id="CM055741">
    <property type="protein sequence ID" value="KAJ8002248.1"/>
    <property type="molecule type" value="Genomic_DNA"/>
</dbReference>
<gene>
    <name evidence="1" type="ORF">DPEC_G00177930</name>
</gene>
<keyword evidence="2" id="KW-1185">Reference proteome</keyword>
<proteinExistence type="predicted"/>